<name>A0A8X8JZ29_9GAMM</name>
<evidence type="ECO:0000256" key="2">
    <source>
        <dbReference type="ARBA" id="ARBA00004418"/>
    </source>
</evidence>
<dbReference type="GO" id="GO:0042597">
    <property type="term" value="C:periplasmic space"/>
    <property type="evidence" value="ECO:0007669"/>
    <property type="project" value="UniProtKB-SubCell"/>
</dbReference>
<dbReference type="GO" id="GO:0071555">
    <property type="term" value="P:cell wall organization"/>
    <property type="evidence" value="ECO:0007669"/>
    <property type="project" value="UniProtKB-KW"/>
</dbReference>
<organism evidence="13 14">
    <name type="scientific">Stenotrophomonas lacuserhaii</name>
    <dbReference type="NCBI Taxonomy" id="2760084"/>
    <lineage>
        <taxon>Bacteria</taxon>
        <taxon>Pseudomonadati</taxon>
        <taxon>Pseudomonadota</taxon>
        <taxon>Gammaproteobacteria</taxon>
        <taxon>Lysobacterales</taxon>
        <taxon>Lysobacteraceae</taxon>
        <taxon>Stenotrophomonas</taxon>
    </lineage>
</organism>
<evidence type="ECO:0000256" key="7">
    <source>
        <dbReference type="ARBA" id="ARBA00022795"/>
    </source>
</evidence>
<keyword evidence="8 13" id="KW-0378">Hydrolase</keyword>
<keyword evidence="13" id="KW-0969">Cilium</keyword>
<dbReference type="PANTHER" id="PTHR33308:SF9">
    <property type="entry name" value="PEPTIDOGLYCAN HYDROLASE FLGJ"/>
    <property type="match status" value="1"/>
</dbReference>
<keyword evidence="13" id="KW-0966">Cell projection</keyword>
<dbReference type="Proteomes" id="UP000636938">
    <property type="component" value="Unassembled WGS sequence"/>
</dbReference>
<keyword evidence="13" id="KW-0282">Flagellum</keyword>
<dbReference type="EMBL" id="JACSQS010000001">
    <property type="protein sequence ID" value="MBD7953093.1"/>
    <property type="molecule type" value="Genomic_DNA"/>
</dbReference>
<protein>
    <recommendedName>
        <fullName evidence="5">Peptidoglycan hydrolase FlgJ</fullName>
    </recommendedName>
    <alternativeName>
        <fullName evidence="11">Muramidase FlgJ</fullName>
    </alternativeName>
</protein>
<gene>
    <name evidence="13" type="primary">flgJ</name>
    <name evidence="13" type="ORF">H9654_02645</name>
</gene>
<comment type="subcellular location">
    <subcellularLocation>
        <location evidence="2">Periplasm</location>
    </subcellularLocation>
</comment>
<dbReference type="NCBIfam" id="TIGR02541">
    <property type="entry name" value="flagell_FlgJ"/>
    <property type="match status" value="1"/>
</dbReference>
<dbReference type="InterPro" id="IPR002901">
    <property type="entry name" value="MGlyc_endo_b_GlcNAc-like_dom"/>
</dbReference>
<evidence type="ECO:0000256" key="4">
    <source>
        <dbReference type="ARBA" id="ARBA00007974"/>
    </source>
</evidence>
<keyword evidence="10" id="KW-0961">Cell wall biogenesis/degradation</keyword>
<evidence type="ECO:0000256" key="9">
    <source>
        <dbReference type="ARBA" id="ARBA00023295"/>
    </source>
</evidence>
<keyword evidence="9" id="KW-0326">Glycosidase</keyword>
<feature type="domain" description="Mannosyl-glycoprotein endo-beta-N-acetylglucosamidase-like" evidence="12">
    <location>
        <begin position="211"/>
        <end position="366"/>
    </location>
</feature>
<comment type="similarity">
    <text evidence="4">In the C-terminal section; belongs to the glycosyl hydrolase 73 family.</text>
</comment>
<evidence type="ECO:0000313" key="14">
    <source>
        <dbReference type="Proteomes" id="UP000636938"/>
    </source>
</evidence>
<dbReference type="GO" id="GO:0004040">
    <property type="term" value="F:amidase activity"/>
    <property type="evidence" value="ECO:0007669"/>
    <property type="project" value="InterPro"/>
</dbReference>
<comment type="similarity">
    <text evidence="3">In the N-terminal section; belongs to the FlgJ family.</text>
</comment>
<dbReference type="Gene3D" id="2.10.70.40">
    <property type="entry name" value="peptidoglycan hydrolase"/>
    <property type="match status" value="1"/>
</dbReference>
<keyword evidence="7" id="KW-1005">Bacterial flagellum biogenesis</keyword>
<evidence type="ECO:0000259" key="12">
    <source>
        <dbReference type="SMART" id="SM00047"/>
    </source>
</evidence>
<dbReference type="PRINTS" id="PR01002">
    <property type="entry name" value="FLGFLGJ"/>
</dbReference>
<evidence type="ECO:0000313" key="13">
    <source>
        <dbReference type="EMBL" id="MBD7953093.1"/>
    </source>
</evidence>
<dbReference type="PANTHER" id="PTHR33308">
    <property type="entry name" value="PEPTIDOGLYCAN HYDROLASE FLGJ"/>
    <property type="match status" value="1"/>
</dbReference>
<dbReference type="GO" id="GO:0016798">
    <property type="term" value="F:hydrolase activity, acting on glycosyl bonds"/>
    <property type="evidence" value="ECO:0007669"/>
    <property type="project" value="UniProtKB-KW"/>
</dbReference>
<proteinExistence type="inferred from homology"/>
<dbReference type="InterPro" id="IPR051056">
    <property type="entry name" value="Glycosyl_Hydrolase_73"/>
</dbReference>
<evidence type="ECO:0000256" key="3">
    <source>
        <dbReference type="ARBA" id="ARBA00006880"/>
    </source>
</evidence>
<sequence length="397" mass="41753">MRIQPSFELNPSQRNDPAQVDKVARQLEGQFAQMLVKSMRDASFGDSLFPGENTMFREMYDQKIAESMTRGKGLGLSAVISRQLSGAAAEGPALDGRINATEATRAYQLNAPAAEAPAMPLEDADQAVRMLQQMAAGTSPRLLQPMEQALDLIAGRDSSSMHQALGSSDPYAAQTLAAPAPVAAEDQWAATATNRGTGPSAIDTLASSSAVARLGSHTPEGFVAGIWAHAQTAAKELGVDARALVAQAALETGWGKRQITHGDGRTSHNLFGIKATGWSGDRATVGTHEYVNGARRNETASFRSYSSPAESFADYVRLLKSNPRYQKALEAGTDVRGFARGLQQAGYATDPSYANKIASIAGGPTIERAVAAIGDAGAQLGRTFASTAQAALGTARR</sequence>
<dbReference type="RefSeq" id="WP_191768782.1">
    <property type="nucleotide sequence ID" value="NZ_JACSQS010000001.1"/>
</dbReference>
<accession>A0A8X8JZ29</accession>
<evidence type="ECO:0000256" key="10">
    <source>
        <dbReference type="ARBA" id="ARBA00023316"/>
    </source>
</evidence>
<evidence type="ECO:0000256" key="6">
    <source>
        <dbReference type="ARBA" id="ARBA00022764"/>
    </source>
</evidence>
<keyword evidence="14" id="KW-1185">Reference proteome</keyword>
<dbReference type="SMART" id="SM00047">
    <property type="entry name" value="LYZ2"/>
    <property type="match status" value="1"/>
</dbReference>
<dbReference type="Pfam" id="PF01832">
    <property type="entry name" value="Glucosaminidase"/>
    <property type="match status" value="1"/>
</dbReference>
<keyword evidence="6" id="KW-0574">Periplasm</keyword>
<dbReference type="AlphaFoldDB" id="A0A8X8JZ29"/>
<comment type="caution">
    <text evidence="13">The sequence shown here is derived from an EMBL/GenBank/DDBJ whole genome shotgun (WGS) entry which is preliminary data.</text>
</comment>
<evidence type="ECO:0000256" key="1">
    <source>
        <dbReference type="ARBA" id="ARBA00002954"/>
    </source>
</evidence>
<evidence type="ECO:0000256" key="5">
    <source>
        <dbReference type="ARBA" id="ARBA00013433"/>
    </source>
</evidence>
<dbReference type="GO" id="GO:0071973">
    <property type="term" value="P:bacterial-type flagellum-dependent cell motility"/>
    <property type="evidence" value="ECO:0007669"/>
    <property type="project" value="TreeGrafter"/>
</dbReference>
<comment type="function">
    <text evidence="1">Flagellum-specific muramidase which hydrolyzes the peptidoglycan layer to assemble the rod structure in the periplasmic space.</text>
</comment>
<evidence type="ECO:0000256" key="8">
    <source>
        <dbReference type="ARBA" id="ARBA00022801"/>
    </source>
</evidence>
<dbReference type="InterPro" id="IPR019301">
    <property type="entry name" value="Flagellar_prot_FlgJ_N"/>
</dbReference>
<dbReference type="InterPro" id="IPR013377">
    <property type="entry name" value="FlgJ"/>
</dbReference>
<dbReference type="GO" id="GO:0044780">
    <property type="term" value="P:bacterial-type flagellum assembly"/>
    <property type="evidence" value="ECO:0007669"/>
    <property type="project" value="InterPro"/>
</dbReference>
<dbReference type="Pfam" id="PF10135">
    <property type="entry name" value="Rod-binding"/>
    <property type="match status" value="1"/>
</dbReference>
<evidence type="ECO:0000256" key="11">
    <source>
        <dbReference type="ARBA" id="ARBA00030835"/>
    </source>
</evidence>
<dbReference type="Gene3D" id="1.10.530.10">
    <property type="match status" value="1"/>
</dbReference>
<reference evidence="13 14" key="1">
    <citation type="submission" date="2020-08" db="EMBL/GenBank/DDBJ databases">
        <title>A Genomic Blueprint of the Chicken Gut Microbiome.</title>
        <authorList>
            <person name="Gilroy R."/>
            <person name="Ravi A."/>
            <person name="Getino M."/>
            <person name="Pursley I."/>
            <person name="Horton D.L."/>
            <person name="Alikhan N.-F."/>
            <person name="Baker D."/>
            <person name="Gharbi K."/>
            <person name="Hall N."/>
            <person name="Watson M."/>
            <person name="Adriaenssens E.M."/>
            <person name="Foster-Nyarko E."/>
            <person name="Jarju S."/>
            <person name="Secka A."/>
            <person name="Antonio M."/>
            <person name="Oren A."/>
            <person name="Chaudhuri R."/>
            <person name="La Ragione R.M."/>
            <person name="Hildebrand F."/>
            <person name="Pallen M.J."/>
        </authorList>
    </citation>
    <scope>NUCLEOTIDE SEQUENCE [LARGE SCALE GENOMIC DNA]</scope>
    <source>
        <strain evidence="13 14">Sa5BUN4</strain>
    </source>
</reference>